<name>A0A6A5WCW3_9PLEO</name>
<dbReference type="EMBL" id="ML977597">
    <property type="protein sequence ID" value="KAF1999277.1"/>
    <property type="molecule type" value="Genomic_DNA"/>
</dbReference>
<keyword evidence="2" id="KW-1185">Reference proteome</keyword>
<sequence>MTKSSSSSSAQGGLEPWRQRRRSLMDVLIPYDTRKEVLSWLSAFDIAKLDLVLEHILDQTERQVYLNPMRDIIWNKSLMNALVLEGMKLILCGDDVRLLHQRLHDTKSYLQVHGHKRRLQIYLVGLCPFPEDMEHVNDRILSFILHECESSC</sequence>
<evidence type="ECO:0000313" key="1">
    <source>
        <dbReference type="EMBL" id="KAF1999277.1"/>
    </source>
</evidence>
<reference evidence="1" key="1">
    <citation type="journal article" date="2020" name="Stud. Mycol.">
        <title>101 Dothideomycetes genomes: a test case for predicting lifestyles and emergence of pathogens.</title>
        <authorList>
            <person name="Haridas S."/>
            <person name="Albert R."/>
            <person name="Binder M."/>
            <person name="Bloem J."/>
            <person name="Labutti K."/>
            <person name="Salamov A."/>
            <person name="Andreopoulos B."/>
            <person name="Baker S."/>
            <person name="Barry K."/>
            <person name="Bills G."/>
            <person name="Bluhm B."/>
            <person name="Cannon C."/>
            <person name="Castanera R."/>
            <person name="Culley D."/>
            <person name="Daum C."/>
            <person name="Ezra D."/>
            <person name="Gonzalez J."/>
            <person name="Henrissat B."/>
            <person name="Kuo A."/>
            <person name="Liang C."/>
            <person name="Lipzen A."/>
            <person name="Lutzoni F."/>
            <person name="Magnuson J."/>
            <person name="Mondo S."/>
            <person name="Nolan M."/>
            <person name="Ohm R."/>
            <person name="Pangilinan J."/>
            <person name="Park H.-J."/>
            <person name="Ramirez L."/>
            <person name="Alfaro M."/>
            <person name="Sun H."/>
            <person name="Tritt A."/>
            <person name="Yoshinaga Y."/>
            <person name="Zwiers L.-H."/>
            <person name="Turgeon B."/>
            <person name="Goodwin S."/>
            <person name="Spatafora J."/>
            <person name="Crous P."/>
            <person name="Grigoriev I."/>
        </authorList>
    </citation>
    <scope>NUCLEOTIDE SEQUENCE</scope>
    <source>
        <strain evidence="1">CBS 123094</strain>
    </source>
</reference>
<gene>
    <name evidence="1" type="ORF">P154DRAFT_232822</name>
</gene>
<protein>
    <submittedName>
        <fullName evidence="1">Uncharacterized protein</fullName>
    </submittedName>
</protein>
<proteinExistence type="predicted"/>
<dbReference type="Proteomes" id="UP000799779">
    <property type="component" value="Unassembled WGS sequence"/>
</dbReference>
<accession>A0A6A5WCW3</accession>
<dbReference type="OrthoDB" id="3791002at2759"/>
<organism evidence="1 2">
    <name type="scientific">Amniculicola lignicola CBS 123094</name>
    <dbReference type="NCBI Taxonomy" id="1392246"/>
    <lineage>
        <taxon>Eukaryota</taxon>
        <taxon>Fungi</taxon>
        <taxon>Dikarya</taxon>
        <taxon>Ascomycota</taxon>
        <taxon>Pezizomycotina</taxon>
        <taxon>Dothideomycetes</taxon>
        <taxon>Pleosporomycetidae</taxon>
        <taxon>Pleosporales</taxon>
        <taxon>Amniculicolaceae</taxon>
        <taxon>Amniculicola</taxon>
    </lineage>
</organism>
<evidence type="ECO:0000313" key="2">
    <source>
        <dbReference type="Proteomes" id="UP000799779"/>
    </source>
</evidence>
<dbReference type="AlphaFoldDB" id="A0A6A5WCW3"/>